<dbReference type="PANTHER" id="PTHR37488">
    <property type="entry name" value="DUF1275 DOMAIN-CONTAINING PROTEIN"/>
    <property type="match status" value="1"/>
</dbReference>
<proteinExistence type="predicted"/>
<feature type="transmembrane region" description="Helical" evidence="2">
    <location>
        <begin position="223"/>
        <end position="240"/>
    </location>
</feature>
<keyword evidence="2" id="KW-0472">Membrane</keyword>
<gene>
    <name evidence="3" type="ORF">EI97DRAFT_437912</name>
</gene>
<protein>
    <recommendedName>
        <fullName evidence="5">DUF1275 domain protein</fullName>
    </recommendedName>
</protein>
<accession>A0A6A6J603</accession>
<dbReference type="Proteomes" id="UP000800097">
    <property type="component" value="Unassembled WGS sequence"/>
</dbReference>
<dbReference type="AlphaFoldDB" id="A0A6A6J603"/>
<dbReference type="PANTHER" id="PTHR37488:SF1">
    <property type="entry name" value="DUF1275 DOMAIN PROTEIN"/>
    <property type="match status" value="1"/>
</dbReference>
<sequence length="276" mass="30264">MSGLTLGQDGRADEETPPLSRRSGKRSDNTRIWSRVKKHHNRNISKSWGDLVLLFCYLITGLLDSAATQSWGCFVSMQTGNTVYFGLGLASPHSDTRWIKAGVSLACFCLGSFFFSRFHRLFSPRRRWVLVSSSLIQLLFVTLAALIVTLAKNATGPESTTELHWQVLVPLGAVAFQSSGQAVLSRVLQHNGLTSVVLTSNYCDLFSDPRLFSAVNVERNRRVAAPVMLALGALAGGFWARSKAGMMGSLWTAVVLKAGIVVAWEVWKAEEEVGED</sequence>
<reference evidence="3" key="1">
    <citation type="journal article" date="2020" name="Stud. Mycol.">
        <title>101 Dothideomycetes genomes: a test case for predicting lifestyles and emergence of pathogens.</title>
        <authorList>
            <person name="Haridas S."/>
            <person name="Albert R."/>
            <person name="Binder M."/>
            <person name="Bloem J."/>
            <person name="Labutti K."/>
            <person name="Salamov A."/>
            <person name="Andreopoulos B."/>
            <person name="Baker S."/>
            <person name="Barry K."/>
            <person name="Bills G."/>
            <person name="Bluhm B."/>
            <person name="Cannon C."/>
            <person name="Castanera R."/>
            <person name="Culley D."/>
            <person name="Daum C."/>
            <person name="Ezra D."/>
            <person name="Gonzalez J."/>
            <person name="Henrissat B."/>
            <person name="Kuo A."/>
            <person name="Liang C."/>
            <person name="Lipzen A."/>
            <person name="Lutzoni F."/>
            <person name="Magnuson J."/>
            <person name="Mondo S."/>
            <person name="Nolan M."/>
            <person name="Ohm R."/>
            <person name="Pangilinan J."/>
            <person name="Park H.-J."/>
            <person name="Ramirez L."/>
            <person name="Alfaro M."/>
            <person name="Sun H."/>
            <person name="Tritt A."/>
            <person name="Yoshinaga Y."/>
            <person name="Zwiers L.-H."/>
            <person name="Turgeon B."/>
            <person name="Goodwin S."/>
            <person name="Spatafora J."/>
            <person name="Crous P."/>
            <person name="Grigoriev I."/>
        </authorList>
    </citation>
    <scope>NUCLEOTIDE SEQUENCE</scope>
    <source>
        <strain evidence="3">CBS 379.55</strain>
    </source>
</reference>
<evidence type="ECO:0000313" key="3">
    <source>
        <dbReference type="EMBL" id="KAF2271398.1"/>
    </source>
</evidence>
<name>A0A6A6J603_WESOR</name>
<keyword evidence="4" id="KW-1185">Reference proteome</keyword>
<keyword evidence="2" id="KW-0812">Transmembrane</keyword>
<dbReference type="OrthoDB" id="5288586at2759"/>
<feature type="transmembrane region" description="Helical" evidence="2">
    <location>
        <begin position="128"/>
        <end position="151"/>
    </location>
</feature>
<evidence type="ECO:0000256" key="2">
    <source>
        <dbReference type="SAM" id="Phobius"/>
    </source>
</evidence>
<dbReference type="GeneID" id="54552611"/>
<dbReference type="EMBL" id="ML986544">
    <property type="protein sequence ID" value="KAF2271398.1"/>
    <property type="molecule type" value="Genomic_DNA"/>
</dbReference>
<dbReference type="Pfam" id="PF06912">
    <property type="entry name" value="DUF1275"/>
    <property type="match status" value="1"/>
</dbReference>
<evidence type="ECO:0000256" key="1">
    <source>
        <dbReference type="SAM" id="MobiDB-lite"/>
    </source>
</evidence>
<organism evidence="3 4">
    <name type="scientific">Westerdykella ornata</name>
    <dbReference type="NCBI Taxonomy" id="318751"/>
    <lineage>
        <taxon>Eukaryota</taxon>
        <taxon>Fungi</taxon>
        <taxon>Dikarya</taxon>
        <taxon>Ascomycota</taxon>
        <taxon>Pezizomycotina</taxon>
        <taxon>Dothideomycetes</taxon>
        <taxon>Pleosporomycetidae</taxon>
        <taxon>Pleosporales</taxon>
        <taxon>Sporormiaceae</taxon>
        <taxon>Westerdykella</taxon>
    </lineage>
</organism>
<feature type="region of interest" description="Disordered" evidence="1">
    <location>
        <begin position="1"/>
        <end position="28"/>
    </location>
</feature>
<feature type="transmembrane region" description="Helical" evidence="2">
    <location>
        <begin position="51"/>
        <end position="77"/>
    </location>
</feature>
<keyword evidence="2" id="KW-1133">Transmembrane helix</keyword>
<evidence type="ECO:0008006" key="5">
    <source>
        <dbReference type="Google" id="ProtNLM"/>
    </source>
</evidence>
<feature type="transmembrane region" description="Helical" evidence="2">
    <location>
        <begin position="97"/>
        <end position="116"/>
    </location>
</feature>
<dbReference type="RefSeq" id="XP_033648937.1">
    <property type="nucleotide sequence ID" value="XM_033799436.1"/>
</dbReference>
<evidence type="ECO:0000313" key="4">
    <source>
        <dbReference type="Proteomes" id="UP000800097"/>
    </source>
</evidence>
<dbReference type="InterPro" id="IPR010699">
    <property type="entry name" value="DUF1275"/>
</dbReference>